<dbReference type="InterPro" id="IPR005944">
    <property type="entry name" value="Pro_iminopeptidase"/>
</dbReference>
<dbReference type="InterPro" id="IPR002410">
    <property type="entry name" value="Peptidase_S33"/>
</dbReference>
<evidence type="ECO:0000256" key="3">
    <source>
        <dbReference type="ARBA" id="ARBA00010088"/>
    </source>
</evidence>
<dbReference type="OrthoDB" id="9796770at2"/>
<proteinExistence type="inferred from homology"/>
<dbReference type="EMBL" id="CP012333">
    <property type="protein sequence ID" value="AKU95259.1"/>
    <property type="molecule type" value="Genomic_DNA"/>
</dbReference>
<dbReference type="Proteomes" id="UP000064967">
    <property type="component" value="Chromosome"/>
</dbReference>
<keyword evidence="9 11" id="KW-0378">Hydrolase</keyword>
<feature type="active site" description="Nucleophile" evidence="12">
    <location>
        <position position="119"/>
    </location>
</feature>
<keyword evidence="7 11" id="KW-0963">Cytoplasm</keyword>
<evidence type="ECO:0000256" key="1">
    <source>
        <dbReference type="ARBA" id="ARBA00001585"/>
    </source>
</evidence>
<dbReference type="Pfam" id="PF00561">
    <property type="entry name" value="Abhydrolase_1"/>
    <property type="match status" value="1"/>
</dbReference>
<keyword evidence="8 11" id="KW-0645">Protease</keyword>
<keyword evidence="16" id="KW-1185">Reference proteome</keyword>
<evidence type="ECO:0000256" key="10">
    <source>
        <dbReference type="ARBA" id="ARBA00029605"/>
    </source>
</evidence>
<dbReference type="InterPro" id="IPR000073">
    <property type="entry name" value="AB_hydrolase_1"/>
</dbReference>
<comment type="catalytic activity">
    <reaction evidence="1 11 13">
        <text>Release of N-terminal proline from a peptide.</text>
        <dbReference type="EC" id="3.4.11.5"/>
    </reaction>
</comment>
<evidence type="ECO:0000256" key="6">
    <source>
        <dbReference type="ARBA" id="ARBA00022438"/>
    </source>
</evidence>
<dbReference type="GO" id="GO:0006508">
    <property type="term" value="P:proteolysis"/>
    <property type="evidence" value="ECO:0007669"/>
    <property type="project" value="UniProtKB-KW"/>
</dbReference>
<evidence type="ECO:0000256" key="12">
    <source>
        <dbReference type="PIRSR" id="PIRSR006431-1"/>
    </source>
</evidence>
<dbReference type="PANTHER" id="PTHR43722:SF1">
    <property type="entry name" value="PROLINE IMINOPEPTIDASE"/>
    <property type="match status" value="1"/>
</dbReference>
<feature type="domain" description="AB hydrolase-1" evidence="14">
    <location>
        <begin position="35"/>
        <end position="301"/>
    </location>
</feature>
<evidence type="ECO:0000256" key="7">
    <source>
        <dbReference type="ARBA" id="ARBA00022490"/>
    </source>
</evidence>
<evidence type="ECO:0000256" key="9">
    <source>
        <dbReference type="ARBA" id="ARBA00022801"/>
    </source>
</evidence>
<name>A0A0K1PQ80_9BACT</name>
<feature type="active site" description="Proton donor" evidence="12">
    <location>
        <position position="301"/>
    </location>
</feature>
<dbReference type="EC" id="3.4.11.5" evidence="4 11"/>
<dbReference type="SUPFAM" id="SSF53474">
    <property type="entry name" value="alpha/beta-Hydrolases"/>
    <property type="match status" value="1"/>
</dbReference>
<dbReference type="GO" id="GO:0004177">
    <property type="term" value="F:aminopeptidase activity"/>
    <property type="evidence" value="ECO:0007669"/>
    <property type="project" value="UniProtKB-UniRule"/>
</dbReference>
<feature type="active site" evidence="12">
    <location>
        <position position="273"/>
    </location>
</feature>
<organism evidence="15 16">
    <name type="scientific">Labilithrix luteola</name>
    <dbReference type="NCBI Taxonomy" id="1391654"/>
    <lineage>
        <taxon>Bacteria</taxon>
        <taxon>Pseudomonadati</taxon>
        <taxon>Myxococcota</taxon>
        <taxon>Polyangia</taxon>
        <taxon>Polyangiales</taxon>
        <taxon>Labilitrichaceae</taxon>
        <taxon>Labilithrix</taxon>
    </lineage>
</organism>
<evidence type="ECO:0000256" key="4">
    <source>
        <dbReference type="ARBA" id="ARBA00012568"/>
    </source>
</evidence>
<dbReference type="PIRSF" id="PIRSF006431">
    <property type="entry name" value="Pept_S33"/>
    <property type="match status" value="1"/>
</dbReference>
<gene>
    <name evidence="15" type="ORF">AKJ09_01923</name>
</gene>
<evidence type="ECO:0000313" key="15">
    <source>
        <dbReference type="EMBL" id="AKU95259.1"/>
    </source>
</evidence>
<comment type="subcellular location">
    <subcellularLocation>
        <location evidence="2 11">Cytoplasm</location>
    </subcellularLocation>
</comment>
<dbReference type="NCBIfam" id="TIGR01249">
    <property type="entry name" value="pro_imino_pep_1"/>
    <property type="match status" value="1"/>
</dbReference>
<evidence type="ECO:0000256" key="8">
    <source>
        <dbReference type="ARBA" id="ARBA00022670"/>
    </source>
</evidence>
<reference evidence="15 16" key="1">
    <citation type="submission" date="2015-08" db="EMBL/GenBank/DDBJ databases">
        <authorList>
            <person name="Babu N.S."/>
            <person name="Beckwith C.J."/>
            <person name="Beseler K.G."/>
            <person name="Brison A."/>
            <person name="Carone J.V."/>
            <person name="Caskin T.P."/>
            <person name="Diamond M."/>
            <person name="Durham M.E."/>
            <person name="Foxe J.M."/>
            <person name="Go M."/>
            <person name="Henderson B.A."/>
            <person name="Jones I.B."/>
            <person name="McGettigan J.A."/>
            <person name="Micheletti S.J."/>
            <person name="Nasrallah M.E."/>
            <person name="Ortiz D."/>
            <person name="Piller C.R."/>
            <person name="Privatt S.R."/>
            <person name="Schneider S.L."/>
            <person name="Sharp S."/>
            <person name="Smith T.C."/>
            <person name="Stanton J.D."/>
            <person name="Ullery H.E."/>
            <person name="Wilson R.J."/>
            <person name="Serrano M.G."/>
            <person name="Buck G."/>
            <person name="Lee V."/>
            <person name="Wang Y."/>
            <person name="Carvalho R."/>
            <person name="Voegtly L."/>
            <person name="Shi R."/>
            <person name="Duckworth R."/>
            <person name="Johnson A."/>
            <person name="Loviza R."/>
            <person name="Walstead R."/>
            <person name="Shah Z."/>
            <person name="Kiflezghi M."/>
            <person name="Wade K."/>
            <person name="Ball S.L."/>
            <person name="Bradley K.W."/>
            <person name="Asai D.J."/>
            <person name="Bowman C.A."/>
            <person name="Russell D.A."/>
            <person name="Pope W.H."/>
            <person name="Jacobs-Sera D."/>
            <person name="Hendrix R.W."/>
            <person name="Hatfull G.F."/>
        </authorList>
    </citation>
    <scope>NUCLEOTIDE SEQUENCE [LARGE SCALE GENOMIC DNA]</scope>
    <source>
        <strain evidence="15 16">DSM 27648</strain>
    </source>
</reference>
<protein>
    <recommendedName>
        <fullName evidence="5 11">Proline iminopeptidase</fullName>
        <shortName evidence="11">PIP</shortName>
        <ecNumber evidence="4 11">3.4.11.5</ecNumber>
    </recommendedName>
    <alternativeName>
        <fullName evidence="10 11">Prolyl aminopeptidase</fullName>
    </alternativeName>
</protein>
<dbReference type="PATRIC" id="fig|1391654.3.peg.1939"/>
<dbReference type="PANTHER" id="PTHR43722">
    <property type="entry name" value="PROLINE IMINOPEPTIDASE"/>
    <property type="match status" value="1"/>
</dbReference>
<dbReference type="InterPro" id="IPR029058">
    <property type="entry name" value="AB_hydrolase_fold"/>
</dbReference>
<sequence>MFPPIEPFAFGHLQTSDGNEIYWEASGNPKGKPALFLHGGPGSGNMGGYRRRFDPEAFFVVSLDQRGCGRSRPLAVSFGDTLGDVRDGLATNTTATLLADIEALRTHLGIESWLVTGVSWGTTLALAYARTHPACVRGLVMTAVTTTSEREVAWITESMGELFPREWKAFEEQSGRRPGQRLVDAYYERITDPDPAVRERAAIAWCAWEDTHVSLDPNFVRDPRFDDPTFRDVFATLVIHYWKHAGFDGGRALLDDVALVRHLPVTLIHGRLDVSSPLSTAWRLHEAWPGSELVIVPDEGHGGPKMMAETVRAIAAYAV</sequence>
<dbReference type="STRING" id="1391654.AKJ09_01923"/>
<dbReference type="KEGG" id="llu:AKJ09_01923"/>
<evidence type="ECO:0000256" key="2">
    <source>
        <dbReference type="ARBA" id="ARBA00004496"/>
    </source>
</evidence>
<evidence type="ECO:0000256" key="5">
    <source>
        <dbReference type="ARBA" id="ARBA00021843"/>
    </source>
</evidence>
<accession>A0A0K1PQ80</accession>
<dbReference type="AlphaFoldDB" id="A0A0K1PQ80"/>
<evidence type="ECO:0000256" key="11">
    <source>
        <dbReference type="PIRNR" id="PIRNR006431"/>
    </source>
</evidence>
<comment type="similarity">
    <text evidence="3 11 13">Belongs to the peptidase S33 family.</text>
</comment>
<evidence type="ECO:0000256" key="13">
    <source>
        <dbReference type="RuleBase" id="RU003421"/>
    </source>
</evidence>
<dbReference type="RefSeq" id="WP_146646738.1">
    <property type="nucleotide sequence ID" value="NZ_CP012333.1"/>
</dbReference>
<dbReference type="PRINTS" id="PR00793">
    <property type="entry name" value="PROAMNOPTASE"/>
</dbReference>
<dbReference type="GO" id="GO:0005737">
    <property type="term" value="C:cytoplasm"/>
    <property type="evidence" value="ECO:0007669"/>
    <property type="project" value="UniProtKB-SubCell"/>
</dbReference>
<keyword evidence="6 11" id="KW-0031">Aminopeptidase</keyword>
<dbReference type="Gene3D" id="3.40.50.1820">
    <property type="entry name" value="alpha/beta hydrolase"/>
    <property type="match status" value="1"/>
</dbReference>
<evidence type="ECO:0000313" key="16">
    <source>
        <dbReference type="Proteomes" id="UP000064967"/>
    </source>
</evidence>
<evidence type="ECO:0000259" key="14">
    <source>
        <dbReference type="Pfam" id="PF00561"/>
    </source>
</evidence>